<comment type="caution">
    <text evidence="1">The sequence shown here is derived from an EMBL/GenBank/DDBJ whole genome shotgun (WGS) entry which is preliminary data.</text>
</comment>
<evidence type="ECO:0000313" key="1">
    <source>
        <dbReference type="EMBL" id="KAG0482689.1"/>
    </source>
</evidence>
<organism evidence="1 2">
    <name type="scientific">Vanilla planifolia</name>
    <name type="common">Vanilla</name>
    <dbReference type="NCBI Taxonomy" id="51239"/>
    <lineage>
        <taxon>Eukaryota</taxon>
        <taxon>Viridiplantae</taxon>
        <taxon>Streptophyta</taxon>
        <taxon>Embryophyta</taxon>
        <taxon>Tracheophyta</taxon>
        <taxon>Spermatophyta</taxon>
        <taxon>Magnoliopsida</taxon>
        <taxon>Liliopsida</taxon>
        <taxon>Asparagales</taxon>
        <taxon>Orchidaceae</taxon>
        <taxon>Vanilloideae</taxon>
        <taxon>Vanilleae</taxon>
        <taxon>Vanilla</taxon>
    </lineage>
</organism>
<accession>A0A835R1L3</accession>
<sequence>MVVKKVVFLGLHADWVSGRKSKVGNVSYWGRGRFGFAQVSGLSQPIGEDIGLELKIAA</sequence>
<protein>
    <submittedName>
        <fullName evidence="1">Uncharacterized protein</fullName>
    </submittedName>
</protein>
<reference evidence="1 2" key="1">
    <citation type="journal article" date="2020" name="Nat. Food">
        <title>A phased Vanilla planifolia genome enables genetic improvement of flavour and production.</title>
        <authorList>
            <person name="Hasing T."/>
            <person name="Tang H."/>
            <person name="Brym M."/>
            <person name="Khazi F."/>
            <person name="Huang T."/>
            <person name="Chambers A.H."/>
        </authorList>
    </citation>
    <scope>NUCLEOTIDE SEQUENCE [LARGE SCALE GENOMIC DNA]</scope>
    <source>
        <tissue evidence="1">Leaf</tissue>
    </source>
</reference>
<dbReference type="EMBL" id="JADCNM010000005">
    <property type="protein sequence ID" value="KAG0482689.1"/>
    <property type="molecule type" value="Genomic_DNA"/>
</dbReference>
<name>A0A835R1L3_VANPL</name>
<gene>
    <name evidence="1" type="ORF">HPP92_010773</name>
</gene>
<evidence type="ECO:0000313" key="2">
    <source>
        <dbReference type="Proteomes" id="UP000639772"/>
    </source>
</evidence>
<dbReference type="Proteomes" id="UP000639772">
    <property type="component" value="Unassembled WGS sequence"/>
</dbReference>
<proteinExistence type="predicted"/>
<dbReference type="AlphaFoldDB" id="A0A835R1L3"/>